<evidence type="ECO:0000256" key="2">
    <source>
        <dbReference type="ARBA" id="ARBA00022475"/>
    </source>
</evidence>
<protein>
    <submittedName>
        <fullName evidence="12">Uncharacterized LOC115407937</fullName>
    </submittedName>
</protein>
<evidence type="ECO:0000256" key="5">
    <source>
        <dbReference type="ARBA" id="ARBA00022989"/>
    </source>
</evidence>
<evidence type="ECO:0000256" key="4">
    <source>
        <dbReference type="ARBA" id="ARBA00022729"/>
    </source>
</evidence>
<dbReference type="OMA" id="ELSKFWV"/>
<keyword evidence="3 9" id="KW-0812">Transmembrane</keyword>
<dbReference type="PANTHER" id="PTHR15583:SF11">
    <property type="entry name" value="INTERLEUKIN-17 RECEPTOR B"/>
    <property type="match status" value="1"/>
</dbReference>
<name>A0A672GTN8_SALFA</name>
<evidence type="ECO:0000256" key="6">
    <source>
        <dbReference type="ARBA" id="ARBA00023136"/>
    </source>
</evidence>
<feature type="signal peptide" evidence="10">
    <location>
        <begin position="1"/>
        <end position="19"/>
    </location>
</feature>
<evidence type="ECO:0000313" key="12">
    <source>
        <dbReference type="Ensembl" id="ENSSFAP00005020390.1"/>
    </source>
</evidence>
<dbReference type="Ensembl" id="ENSSFAT00005021194.1">
    <property type="protein sequence ID" value="ENSSFAP00005020390.1"/>
    <property type="gene ID" value="ENSSFAG00005010607.1"/>
</dbReference>
<sequence>MMQGVALIFFWSLLSQVASQEIKVECYESDDLPPLSSRAPSQLADLKVTVGGDDMLNITWAINIDGSIASLEGTHIQINGEPYYCEYQPHLSKAKLTGSDQKWFHFLVEASYGYNVILASNIPLPLLGSGQSYIDTAIVILKSKSSTEAPPTTTAALIAEPTASALTVQDVTLIIFGGLAGLMLLSSCYVLFFRCSTGAPLGFHHVESASTVPVLVVYPAEDSAFQQAVLALAEFLQWRSGCSVALDMWQQGKIAELGPMRWLAEQVKSAERVIVVSPQPGPAPPHRGLPAPSVPAAAYDLYPLILNMVGSHAKSASQLSKFYVVQLAARAKKSTFMLPSELRACKTFCLMEDLNKLSNSLHARKEKSKSRVSLIFKPRVSYNEKSTEKLREAVEKLGQHQTLKSGVHNV</sequence>
<dbReference type="CTD" id="55540"/>
<dbReference type="Proteomes" id="UP000472267">
    <property type="component" value="Chromosome 20"/>
</dbReference>
<dbReference type="AlphaFoldDB" id="A0A672GTN8"/>
<dbReference type="InterPro" id="IPR038683">
    <property type="entry name" value="IL17RA/B_FnIII-like_1_sf"/>
</dbReference>
<gene>
    <name evidence="12" type="primary">LOC115407937</name>
</gene>
<dbReference type="Gene3D" id="3.40.50.11530">
    <property type="match status" value="1"/>
</dbReference>
<dbReference type="InterPro" id="IPR013568">
    <property type="entry name" value="SEFIR_dom"/>
</dbReference>
<dbReference type="InterPro" id="IPR039465">
    <property type="entry name" value="IL-17_rcpt-like"/>
</dbReference>
<keyword evidence="5 9" id="KW-1133">Transmembrane helix</keyword>
<dbReference type="Gene3D" id="2.60.40.2160">
    <property type="entry name" value="Interleukin-17 receptor A/B, fibronectin-III-like domain 1"/>
    <property type="match status" value="1"/>
</dbReference>
<dbReference type="GO" id="GO:0005886">
    <property type="term" value="C:plasma membrane"/>
    <property type="evidence" value="ECO:0007669"/>
    <property type="project" value="UniProtKB-SubCell"/>
</dbReference>
<keyword evidence="13" id="KW-1185">Reference proteome</keyword>
<dbReference type="InParanoid" id="A0A672GTN8"/>
<keyword evidence="8" id="KW-0325">Glycoprotein</keyword>
<keyword evidence="2" id="KW-1003">Cell membrane</keyword>
<reference evidence="12" key="3">
    <citation type="submission" date="2025-09" db="UniProtKB">
        <authorList>
            <consortium name="Ensembl"/>
        </authorList>
    </citation>
    <scope>IDENTIFICATION</scope>
</reference>
<keyword evidence="4 10" id="KW-0732">Signal</keyword>
<evidence type="ECO:0000313" key="13">
    <source>
        <dbReference type="Proteomes" id="UP000472267"/>
    </source>
</evidence>
<dbReference type="GO" id="GO:0030368">
    <property type="term" value="F:interleukin-17 receptor activity"/>
    <property type="evidence" value="ECO:0007669"/>
    <property type="project" value="InterPro"/>
</dbReference>
<accession>A0A672GTN8</accession>
<dbReference type="RefSeq" id="XP_029974376.1">
    <property type="nucleotide sequence ID" value="XM_030118516.1"/>
</dbReference>
<dbReference type="OrthoDB" id="8963084at2759"/>
<evidence type="ECO:0000256" key="10">
    <source>
        <dbReference type="SAM" id="SignalP"/>
    </source>
</evidence>
<feature type="domain" description="SEFIR" evidence="11">
    <location>
        <begin position="211"/>
        <end position="359"/>
    </location>
</feature>
<evidence type="ECO:0000259" key="11">
    <source>
        <dbReference type="PROSITE" id="PS51534"/>
    </source>
</evidence>
<dbReference type="PANTHER" id="PTHR15583">
    <property type="entry name" value="INTERLEUKIN-17 RECEPTOR"/>
    <property type="match status" value="1"/>
</dbReference>
<keyword evidence="6 9" id="KW-0472">Membrane</keyword>
<organism evidence="12 13">
    <name type="scientific">Salarias fasciatus</name>
    <name type="common">Jewelled blenny</name>
    <name type="synonym">Blennius fasciatus</name>
    <dbReference type="NCBI Taxonomy" id="181472"/>
    <lineage>
        <taxon>Eukaryota</taxon>
        <taxon>Metazoa</taxon>
        <taxon>Chordata</taxon>
        <taxon>Craniata</taxon>
        <taxon>Vertebrata</taxon>
        <taxon>Euteleostomi</taxon>
        <taxon>Actinopterygii</taxon>
        <taxon>Neopterygii</taxon>
        <taxon>Teleostei</taxon>
        <taxon>Neoteleostei</taxon>
        <taxon>Acanthomorphata</taxon>
        <taxon>Ovalentaria</taxon>
        <taxon>Blenniimorphae</taxon>
        <taxon>Blenniiformes</taxon>
        <taxon>Blennioidei</taxon>
        <taxon>Blenniidae</taxon>
        <taxon>Salariinae</taxon>
        <taxon>Salarias</taxon>
    </lineage>
</organism>
<evidence type="ECO:0000256" key="9">
    <source>
        <dbReference type="SAM" id="Phobius"/>
    </source>
</evidence>
<evidence type="ECO:0000256" key="7">
    <source>
        <dbReference type="ARBA" id="ARBA00023170"/>
    </source>
</evidence>
<feature type="chain" id="PRO_5025620515" evidence="10">
    <location>
        <begin position="20"/>
        <end position="410"/>
    </location>
</feature>
<keyword evidence="7" id="KW-0675">Receptor</keyword>
<evidence type="ECO:0000256" key="8">
    <source>
        <dbReference type="ARBA" id="ARBA00023180"/>
    </source>
</evidence>
<comment type="subcellular location">
    <subcellularLocation>
        <location evidence="1">Cell membrane</location>
        <topology evidence="1">Single-pass type I membrane protein</topology>
    </subcellularLocation>
</comment>
<reference evidence="12" key="2">
    <citation type="submission" date="2025-08" db="UniProtKB">
        <authorList>
            <consortium name="Ensembl"/>
        </authorList>
    </citation>
    <scope>IDENTIFICATION</scope>
</reference>
<evidence type="ECO:0000256" key="3">
    <source>
        <dbReference type="ARBA" id="ARBA00022692"/>
    </source>
</evidence>
<reference evidence="12" key="1">
    <citation type="submission" date="2019-06" db="EMBL/GenBank/DDBJ databases">
        <authorList>
            <consortium name="Wellcome Sanger Institute Data Sharing"/>
        </authorList>
    </citation>
    <scope>NUCLEOTIDE SEQUENCE [LARGE SCALE GENOMIC DNA]</scope>
</reference>
<proteinExistence type="predicted"/>
<feature type="transmembrane region" description="Helical" evidence="9">
    <location>
        <begin position="171"/>
        <end position="192"/>
    </location>
</feature>
<evidence type="ECO:0000256" key="1">
    <source>
        <dbReference type="ARBA" id="ARBA00004251"/>
    </source>
</evidence>
<dbReference type="Pfam" id="PF08357">
    <property type="entry name" value="SEFIR"/>
    <property type="match status" value="1"/>
</dbReference>
<dbReference type="PROSITE" id="PS51534">
    <property type="entry name" value="SEFIR"/>
    <property type="match status" value="1"/>
</dbReference>
<dbReference type="GeneID" id="115407937"/>